<organism evidence="2 3">
    <name type="scientific">Puccinia triticina</name>
    <dbReference type="NCBI Taxonomy" id="208348"/>
    <lineage>
        <taxon>Eukaryota</taxon>
        <taxon>Fungi</taxon>
        <taxon>Dikarya</taxon>
        <taxon>Basidiomycota</taxon>
        <taxon>Pucciniomycotina</taxon>
        <taxon>Pucciniomycetes</taxon>
        <taxon>Pucciniales</taxon>
        <taxon>Pucciniaceae</taxon>
        <taxon>Puccinia</taxon>
    </lineage>
</organism>
<keyword evidence="3" id="KW-1185">Reference proteome</keyword>
<dbReference type="EMBL" id="CP110434">
    <property type="protein sequence ID" value="WAQ91432.1"/>
    <property type="molecule type" value="Genomic_DNA"/>
</dbReference>
<dbReference type="RefSeq" id="XP_053026987.1">
    <property type="nucleotide sequence ID" value="XM_053163019.1"/>
</dbReference>
<feature type="compositionally biased region" description="Basic and acidic residues" evidence="1">
    <location>
        <begin position="494"/>
        <end position="509"/>
    </location>
</feature>
<feature type="compositionally biased region" description="Basic and acidic residues" evidence="1">
    <location>
        <begin position="412"/>
        <end position="427"/>
    </location>
</feature>
<evidence type="ECO:0000313" key="2">
    <source>
        <dbReference type="EMBL" id="WAQ91432.1"/>
    </source>
</evidence>
<feature type="compositionally biased region" description="Acidic residues" evidence="1">
    <location>
        <begin position="391"/>
        <end position="401"/>
    </location>
</feature>
<sequence length="581" mass="65113">MNASQRCWTPIFTLSASFAPQASLISYSSSEKLEPTGESVYFCLRAPEGSETRIELYHASTLAPLGVFQHISSKLKLISLANPSTTIELKNSGYMKFEWAFYFDRILKFCWKKDIIGMPGSKRGYTCWMCQKPDSDFPCAIYRPGTSTVPPSCQFLGFNIRRIECLQDPRGLEFAIILALLGFTEGATDHEPRRSPPASPAHPARLILPGPEASLLASSCEPPGANELRVTESSVISDLVARSHKLLEDPLFLYLSLHALTPETFQRAAAVADQIKRDHLERCGEELYQYRVEDMMSQEMAGGRPVSLSASASQALMPCPLKIYLSRTSLDGLLPKLVTISSPNTNKKFGKPFSIHLRRSSTVQQDSFNRQLLIKIKRVLPAHHHPYYLSDEEEQQEEEAQAEQTNQKHCSKVQDQDDTKEEDERSVDNPPKADGPDTIKKSDNSPQTEPLMIRVNELNPIADQSRRNTLLMVTEKTQSRESILSARERCPESFDPTRFRADERRRSSEYLRASSDGHSLSRQTSLTNPSSDSTSTSYGSRLERAESVRSKSSSWCTSFGSVWIPLSTGLRAAWSVDFPLV</sequence>
<proteinExistence type="predicted"/>
<dbReference type="Proteomes" id="UP001164743">
    <property type="component" value="Chromosome 14A"/>
</dbReference>
<feature type="region of interest" description="Disordered" evidence="1">
    <location>
        <begin position="391"/>
        <end position="453"/>
    </location>
</feature>
<accession>A0ABY7D423</accession>
<reference evidence="2" key="1">
    <citation type="submission" date="2022-10" db="EMBL/GenBank/DDBJ databases">
        <title>Puccinia triticina Genome sequencing and assembly.</title>
        <authorList>
            <person name="Li C."/>
        </authorList>
    </citation>
    <scope>NUCLEOTIDE SEQUENCE</scope>
    <source>
        <strain evidence="2">Pt15</strain>
    </source>
</reference>
<dbReference type="GeneID" id="77803914"/>
<feature type="compositionally biased region" description="Low complexity" evidence="1">
    <location>
        <begin position="524"/>
        <end position="540"/>
    </location>
</feature>
<protein>
    <submittedName>
        <fullName evidence="2">Uncharacterized protein</fullName>
    </submittedName>
</protein>
<feature type="compositionally biased region" description="Basic and acidic residues" evidence="1">
    <location>
        <begin position="434"/>
        <end position="443"/>
    </location>
</feature>
<evidence type="ECO:0000313" key="3">
    <source>
        <dbReference type="Proteomes" id="UP001164743"/>
    </source>
</evidence>
<gene>
    <name evidence="2" type="ORF">PtA15_14A316</name>
</gene>
<name>A0ABY7D423_9BASI</name>
<feature type="region of interest" description="Disordered" evidence="1">
    <location>
        <begin position="494"/>
        <end position="543"/>
    </location>
</feature>
<evidence type="ECO:0000256" key="1">
    <source>
        <dbReference type="SAM" id="MobiDB-lite"/>
    </source>
</evidence>